<dbReference type="InterPro" id="IPR039421">
    <property type="entry name" value="Type_1_exporter"/>
</dbReference>
<dbReference type="SUPFAM" id="SSF90123">
    <property type="entry name" value="ABC transporter transmembrane region"/>
    <property type="match status" value="1"/>
</dbReference>
<evidence type="ECO:0000256" key="1">
    <source>
        <dbReference type="ARBA" id="ARBA00004651"/>
    </source>
</evidence>
<dbReference type="FunFam" id="3.40.50.300:FF:000221">
    <property type="entry name" value="Multidrug ABC transporter ATP-binding protein"/>
    <property type="match status" value="1"/>
</dbReference>
<dbReference type="NCBIfam" id="TIGR01192">
    <property type="entry name" value="chvA"/>
    <property type="match status" value="1"/>
</dbReference>
<dbReference type="AlphaFoldDB" id="A0A4R6YV28"/>
<feature type="transmembrane region" description="Helical" evidence="12">
    <location>
        <begin position="308"/>
        <end position="331"/>
    </location>
</feature>
<evidence type="ECO:0000256" key="2">
    <source>
        <dbReference type="ARBA" id="ARBA00022448"/>
    </source>
</evidence>
<dbReference type="GO" id="GO:0015421">
    <property type="term" value="F:ABC-type oligopeptide transporter activity"/>
    <property type="evidence" value="ECO:0007669"/>
    <property type="project" value="TreeGrafter"/>
</dbReference>
<keyword evidence="9" id="KW-1278">Translocase</keyword>
<sequence length="619" mass="66454">MFSFSCATADGCINAHRALLRPWGNLKTVNILRLYMRVIGLLAPERKLAITLTLANLALAGVYFLEPMLFGQVVDALSAPGAAAAPRLIALWALAGFGGVVASVWVSLHADRLAHRRRLAAIEQFFVHGASLPLSFHGENHTGRLSRIMHGGVGNLFGLWLGFFREHLATLLSILVMVPIALYMNWKLAALMVALMTSFAVFNAIAIRRTHKAQAEVEELHHEISTRASDVFGHVGVVQSFTRLGAEIAALKAMMARVLSAQYPVLKGWAVLSVLNRAASTLTVVAIFALGASLHAKGEVSVGNIVSFVGFSLMLIGRLEQFAGFISGLFFQTHSLRNFFEVLDTQPAIASAADAVELGRARGEVVFEDVSFSYAPADGETVAAVQQLSFRAPAGSTIALVGPTGAGKTTALSLLYRAYDPQSGRISVDGHDLRTLQLDSLRRNIGVVFQEPGLFYRSIAENLKVANPLATPQQIEAAARAAEAHGFISAKPDGYETLVAERGRSLSGGERQRLAIARAMLKDAPILILDEATSALDNGTEARIQRALQGLSAGRTTFVIAHRLSTVRNADLILVLDHGRLVESGRFEELIARGGLFAELADQGKFAPDAIEEPMAQAA</sequence>
<keyword evidence="5" id="KW-0762">Sugar transport</keyword>
<evidence type="ECO:0000256" key="10">
    <source>
        <dbReference type="ARBA" id="ARBA00022989"/>
    </source>
</evidence>
<dbReference type="CDD" id="cd18562">
    <property type="entry name" value="ABC_6TM_NdvA_beta-glucan_exporter_like"/>
    <property type="match status" value="1"/>
</dbReference>
<proteinExistence type="predicted"/>
<dbReference type="Gene3D" id="1.20.1560.10">
    <property type="entry name" value="ABC transporter type 1, transmembrane domain"/>
    <property type="match status" value="1"/>
</dbReference>
<dbReference type="SMART" id="SM00382">
    <property type="entry name" value="AAA"/>
    <property type="match status" value="1"/>
</dbReference>
<dbReference type="GO" id="GO:0005524">
    <property type="term" value="F:ATP binding"/>
    <property type="evidence" value="ECO:0007669"/>
    <property type="project" value="UniProtKB-KW"/>
</dbReference>
<name>A0A4R6YV28_9GAMM</name>
<feature type="transmembrane region" description="Helical" evidence="12">
    <location>
        <begin position="48"/>
        <end position="65"/>
    </location>
</feature>
<dbReference type="GO" id="GO:0015441">
    <property type="term" value="F:ABC-type beta-glucan transporter activity"/>
    <property type="evidence" value="ECO:0007669"/>
    <property type="project" value="InterPro"/>
</dbReference>
<evidence type="ECO:0000256" key="9">
    <source>
        <dbReference type="ARBA" id="ARBA00022967"/>
    </source>
</evidence>
<keyword evidence="4" id="KW-0997">Cell inner membrane</keyword>
<keyword evidence="7" id="KW-0547">Nucleotide-binding</keyword>
<evidence type="ECO:0000256" key="8">
    <source>
        <dbReference type="ARBA" id="ARBA00022840"/>
    </source>
</evidence>
<dbReference type="PANTHER" id="PTHR43394:SF1">
    <property type="entry name" value="ATP-BINDING CASSETTE SUB-FAMILY B MEMBER 10, MITOCHONDRIAL"/>
    <property type="match status" value="1"/>
</dbReference>
<dbReference type="Proteomes" id="UP000295293">
    <property type="component" value="Unassembled WGS sequence"/>
</dbReference>
<dbReference type="InterPro" id="IPR027417">
    <property type="entry name" value="P-loop_NTPase"/>
</dbReference>
<organism evidence="15 16">
    <name type="scientific">Tahibacter aquaticus</name>
    <dbReference type="NCBI Taxonomy" id="520092"/>
    <lineage>
        <taxon>Bacteria</taxon>
        <taxon>Pseudomonadati</taxon>
        <taxon>Pseudomonadota</taxon>
        <taxon>Gammaproteobacteria</taxon>
        <taxon>Lysobacterales</taxon>
        <taxon>Rhodanobacteraceae</taxon>
        <taxon>Tahibacter</taxon>
    </lineage>
</organism>
<evidence type="ECO:0000256" key="5">
    <source>
        <dbReference type="ARBA" id="ARBA00022597"/>
    </source>
</evidence>
<feature type="transmembrane region" description="Helical" evidence="12">
    <location>
        <begin position="156"/>
        <end position="182"/>
    </location>
</feature>
<keyword evidence="10 12" id="KW-1133">Transmembrane helix</keyword>
<evidence type="ECO:0000256" key="7">
    <source>
        <dbReference type="ARBA" id="ARBA00022741"/>
    </source>
</evidence>
<keyword evidence="11 12" id="KW-0472">Membrane</keyword>
<dbReference type="Pfam" id="PF00005">
    <property type="entry name" value="ABC_tran"/>
    <property type="match status" value="1"/>
</dbReference>
<dbReference type="PROSITE" id="PS50929">
    <property type="entry name" value="ABC_TM1F"/>
    <property type="match status" value="1"/>
</dbReference>
<dbReference type="InterPro" id="IPR003439">
    <property type="entry name" value="ABC_transporter-like_ATP-bd"/>
</dbReference>
<evidence type="ECO:0000256" key="6">
    <source>
        <dbReference type="ARBA" id="ARBA00022692"/>
    </source>
</evidence>
<feature type="transmembrane region" description="Helical" evidence="12">
    <location>
        <begin position="85"/>
        <end position="108"/>
    </location>
</feature>
<evidence type="ECO:0000313" key="16">
    <source>
        <dbReference type="Proteomes" id="UP000295293"/>
    </source>
</evidence>
<evidence type="ECO:0000259" key="13">
    <source>
        <dbReference type="PROSITE" id="PS50893"/>
    </source>
</evidence>
<dbReference type="PROSITE" id="PS50893">
    <property type="entry name" value="ABC_TRANSPORTER_2"/>
    <property type="match status" value="1"/>
</dbReference>
<keyword evidence="8 15" id="KW-0067">ATP-binding</keyword>
<evidence type="ECO:0000256" key="12">
    <source>
        <dbReference type="SAM" id="Phobius"/>
    </source>
</evidence>
<gene>
    <name evidence="15" type="ORF">DFR29_10897</name>
</gene>
<accession>A0A4R6YV28</accession>
<keyword evidence="6 12" id="KW-0812">Transmembrane</keyword>
<dbReference type="InterPro" id="IPR036640">
    <property type="entry name" value="ABC1_TM_sf"/>
</dbReference>
<dbReference type="GO" id="GO:0016887">
    <property type="term" value="F:ATP hydrolysis activity"/>
    <property type="evidence" value="ECO:0007669"/>
    <property type="project" value="InterPro"/>
</dbReference>
<dbReference type="PANTHER" id="PTHR43394">
    <property type="entry name" value="ATP-DEPENDENT PERMEASE MDL1, MITOCHONDRIAL"/>
    <property type="match status" value="1"/>
</dbReference>
<evidence type="ECO:0000256" key="4">
    <source>
        <dbReference type="ARBA" id="ARBA00022519"/>
    </source>
</evidence>
<protein>
    <submittedName>
        <fullName evidence="15">ATP-binding cassette subfamily B protein</fullName>
    </submittedName>
</protein>
<keyword evidence="3" id="KW-1003">Cell membrane</keyword>
<dbReference type="GO" id="GO:0005886">
    <property type="term" value="C:plasma membrane"/>
    <property type="evidence" value="ECO:0007669"/>
    <property type="project" value="UniProtKB-SubCell"/>
</dbReference>
<comment type="subcellular location">
    <subcellularLocation>
        <location evidence="1">Cell membrane</location>
        <topology evidence="1">Multi-pass membrane protein</topology>
    </subcellularLocation>
</comment>
<dbReference type="PROSITE" id="PS00211">
    <property type="entry name" value="ABC_TRANSPORTER_1"/>
    <property type="match status" value="1"/>
</dbReference>
<feature type="transmembrane region" description="Helical" evidence="12">
    <location>
        <begin position="188"/>
        <end position="207"/>
    </location>
</feature>
<evidence type="ECO:0000313" key="15">
    <source>
        <dbReference type="EMBL" id="TDR42513.1"/>
    </source>
</evidence>
<feature type="domain" description="ABC transmembrane type-1" evidence="14">
    <location>
        <begin position="50"/>
        <end position="329"/>
    </location>
</feature>
<dbReference type="Gene3D" id="3.40.50.300">
    <property type="entry name" value="P-loop containing nucleotide triphosphate hydrolases"/>
    <property type="match status" value="1"/>
</dbReference>
<evidence type="ECO:0000259" key="14">
    <source>
        <dbReference type="PROSITE" id="PS50929"/>
    </source>
</evidence>
<keyword evidence="2" id="KW-0813">Transport</keyword>
<dbReference type="InterPro" id="IPR005896">
    <property type="entry name" value="NdvA"/>
</dbReference>
<dbReference type="InterPro" id="IPR003593">
    <property type="entry name" value="AAA+_ATPase"/>
</dbReference>
<dbReference type="NCBIfam" id="NF010178">
    <property type="entry name" value="PRK13657.1"/>
    <property type="match status" value="1"/>
</dbReference>
<reference evidence="15 16" key="1">
    <citation type="submission" date="2019-03" db="EMBL/GenBank/DDBJ databases">
        <title>Genomic Encyclopedia of Type Strains, Phase IV (KMG-IV): sequencing the most valuable type-strain genomes for metagenomic binning, comparative biology and taxonomic classification.</title>
        <authorList>
            <person name="Goeker M."/>
        </authorList>
    </citation>
    <scope>NUCLEOTIDE SEQUENCE [LARGE SCALE GENOMIC DNA]</scope>
    <source>
        <strain evidence="15 16">DSM 21667</strain>
    </source>
</reference>
<keyword evidence="16" id="KW-1185">Reference proteome</keyword>
<dbReference type="SUPFAM" id="SSF52540">
    <property type="entry name" value="P-loop containing nucleoside triphosphate hydrolases"/>
    <property type="match status" value="1"/>
</dbReference>
<dbReference type="InterPro" id="IPR017871">
    <property type="entry name" value="ABC_transporter-like_CS"/>
</dbReference>
<dbReference type="InterPro" id="IPR011527">
    <property type="entry name" value="ABC1_TM_dom"/>
</dbReference>
<evidence type="ECO:0000256" key="11">
    <source>
        <dbReference type="ARBA" id="ARBA00023136"/>
    </source>
</evidence>
<dbReference type="EMBL" id="SNZH01000008">
    <property type="protein sequence ID" value="TDR42513.1"/>
    <property type="molecule type" value="Genomic_DNA"/>
</dbReference>
<evidence type="ECO:0000256" key="3">
    <source>
        <dbReference type="ARBA" id="ARBA00022475"/>
    </source>
</evidence>
<comment type="caution">
    <text evidence="15">The sequence shown here is derived from an EMBL/GenBank/DDBJ whole genome shotgun (WGS) entry which is preliminary data.</text>
</comment>
<dbReference type="Pfam" id="PF00664">
    <property type="entry name" value="ABC_membrane"/>
    <property type="match status" value="1"/>
</dbReference>
<feature type="domain" description="ABC transporter" evidence="13">
    <location>
        <begin position="365"/>
        <end position="603"/>
    </location>
</feature>